<evidence type="ECO:0000313" key="2">
    <source>
        <dbReference type="Proteomes" id="UP000708208"/>
    </source>
</evidence>
<dbReference type="Proteomes" id="UP000708208">
    <property type="component" value="Unassembled WGS sequence"/>
</dbReference>
<keyword evidence="2" id="KW-1185">Reference proteome</keyword>
<evidence type="ECO:0000313" key="1">
    <source>
        <dbReference type="EMBL" id="CAG7726782.1"/>
    </source>
</evidence>
<proteinExistence type="predicted"/>
<dbReference type="AlphaFoldDB" id="A0A8J2P5S6"/>
<comment type="caution">
    <text evidence="1">The sequence shown here is derived from an EMBL/GenBank/DDBJ whole genome shotgun (WGS) entry which is preliminary data.</text>
</comment>
<feature type="non-terminal residue" evidence="1">
    <location>
        <position position="1"/>
    </location>
</feature>
<reference evidence="1" key="1">
    <citation type="submission" date="2021-06" db="EMBL/GenBank/DDBJ databases">
        <authorList>
            <person name="Hodson N. C."/>
            <person name="Mongue J. A."/>
            <person name="Jaron S. K."/>
        </authorList>
    </citation>
    <scope>NUCLEOTIDE SEQUENCE</scope>
</reference>
<organism evidence="1 2">
    <name type="scientific">Allacma fusca</name>
    <dbReference type="NCBI Taxonomy" id="39272"/>
    <lineage>
        <taxon>Eukaryota</taxon>
        <taxon>Metazoa</taxon>
        <taxon>Ecdysozoa</taxon>
        <taxon>Arthropoda</taxon>
        <taxon>Hexapoda</taxon>
        <taxon>Collembola</taxon>
        <taxon>Symphypleona</taxon>
        <taxon>Sminthuridae</taxon>
        <taxon>Allacma</taxon>
    </lineage>
</organism>
<gene>
    <name evidence="1" type="ORF">AFUS01_LOCUS15670</name>
</gene>
<dbReference type="EMBL" id="CAJVCH010139897">
    <property type="protein sequence ID" value="CAG7726782.1"/>
    <property type="molecule type" value="Genomic_DNA"/>
</dbReference>
<accession>A0A8J2P5S6</accession>
<name>A0A8J2P5S6_9HEXA</name>
<protein>
    <submittedName>
        <fullName evidence="1">Uncharacterized protein</fullName>
    </submittedName>
</protein>
<sequence length="285" mass="32601">PFNFVSVGLENGGFYDIWEDIKNHQLEIAGQEYAKRHVDTMKFYGGNPDHFDSNRQVVGLSLHLLLYEVEDVDTFPIESLSVFELQYLSAYFVFIFSNHQNSNETSTEQLFTFANSARKLPQSFFLIITDNSVNVYASEGVSIKKLIRVYTSNNKKLSFEMTRSLSVKNMPINFQKQDLVSVVCAVCEPKEEDGKWLLPSIMATVEFSEMINATLLYEPLFADFKTVRFENGEWDDWLYIRYGQGKKTSAQFSESLGSSLGYNYLESECSKCDIGLHGFQNNLAL</sequence>